<dbReference type="EMBL" id="JADOEL010000005">
    <property type="protein sequence ID" value="MBF8177798.1"/>
    <property type="molecule type" value="Genomic_DNA"/>
</dbReference>
<comment type="caution">
    <text evidence="2">The sequence shown here is derived from an EMBL/GenBank/DDBJ whole genome shotgun (WGS) entry which is preliminary data.</text>
</comment>
<evidence type="ECO:0000256" key="1">
    <source>
        <dbReference type="SAM" id="Phobius"/>
    </source>
</evidence>
<feature type="transmembrane region" description="Helical" evidence="1">
    <location>
        <begin position="7"/>
        <end position="26"/>
    </location>
</feature>
<keyword evidence="1" id="KW-1133">Transmembrane helix</keyword>
<keyword evidence="1" id="KW-0812">Transmembrane</keyword>
<keyword evidence="1" id="KW-0472">Membrane</keyword>
<accession>A0ABS0ETF5</accession>
<dbReference type="Proteomes" id="UP000657372">
    <property type="component" value="Unassembled WGS sequence"/>
</dbReference>
<organism evidence="2 3">
    <name type="scientific">Herminiimonas contaminans</name>
    <dbReference type="NCBI Taxonomy" id="1111140"/>
    <lineage>
        <taxon>Bacteria</taxon>
        <taxon>Pseudomonadati</taxon>
        <taxon>Pseudomonadota</taxon>
        <taxon>Betaproteobacteria</taxon>
        <taxon>Burkholderiales</taxon>
        <taxon>Oxalobacteraceae</taxon>
        <taxon>Herminiimonas</taxon>
    </lineage>
</organism>
<protein>
    <submittedName>
        <fullName evidence="2">Uncharacterized protein</fullName>
    </submittedName>
</protein>
<gene>
    <name evidence="2" type="ORF">IXC47_08910</name>
</gene>
<evidence type="ECO:0000313" key="3">
    <source>
        <dbReference type="Proteomes" id="UP000657372"/>
    </source>
</evidence>
<sequence>MIMTKVGGRRFLLTLGCGIVCTWLMWEGKITDVVFRDIIIGTVAAYIAGNTVQKVKEPKE</sequence>
<evidence type="ECO:0000313" key="2">
    <source>
        <dbReference type="EMBL" id="MBF8177798.1"/>
    </source>
</evidence>
<reference evidence="2 3" key="1">
    <citation type="submission" date="2020-11" db="EMBL/GenBank/DDBJ databases">
        <title>WGS of Herminiimonas contaminans strain Marseille-Q4544 isolated from planarians Schmidtea mediterranea.</title>
        <authorList>
            <person name="Kangale L."/>
        </authorList>
    </citation>
    <scope>NUCLEOTIDE SEQUENCE [LARGE SCALE GENOMIC DNA]</scope>
    <source>
        <strain evidence="2 3">Marseille-Q4544</strain>
    </source>
</reference>
<dbReference type="RefSeq" id="WP_195875349.1">
    <property type="nucleotide sequence ID" value="NZ_JADOEL010000005.1"/>
</dbReference>
<keyword evidence="3" id="KW-1185">Reference proteome</keyword>
<proteinExistence type="predicted"/>
<name>A0ABS0ETF5_9BURK</name>